<evidence type="ECO:0000313" key="2">
    <source>
        <dbReference type="EMBL" id="KAK0418293.1"/>
    </source>
</evidence>
<feature type="signal peptide" evidence="1">
    <location>
        <begin position="1"/>
        <end position="17"/>
    </location>
</feature>
<dbReference type="PANTHER" id="PTHR31507:SF3">
    <property type="entry name" value="TIL DOMAIN-CONTAINING PROTEIN"/>
    <property type="match status" value="1"/>
</dbReference>
<accession>A0AA39M2F1</accession>
<feature type="chain" id="PRO_5041357513" evidence="1">
    <location>
        <begin position="18"/>
        <end position="106"/>
    </location>
</feature>
<sequence length="106" mass="11674">MNVPLFLAFTLFVSAQADQSYLPGTWLAWTSSCSDVCGLCGTTVRIRRCLQGTCVSFICAPSDRGDVRQYTKERCGQELCAFPRRTCCGKARIGLHNKKLACVMPS</sequence>
<dbReference type="Proteomes" id="UP001175271">
    <property type="component" value="Unassembled WGS sequence"/>
</dbReference>
<keyword evidence="3" id="KW-1185">Reference proteome</keyword>
<proteinExistence type="predicted"/>
<keyword evidence="1" id="KW-0732">Signal</keyword>
<dbReference type="EMBL" id="JAUCMV010000002">
    <property type="protein sequence ID" value="KAK0418293.1"/>
    <property type="molecule type" value="Genomic_DNA"/>
</dbReference>
<dbReference type="AlphaFoldDB" id="A0AA39M2F1"/>
<gene>
    <name evidence="2" type="ORF">QR680_013481</name>
</gene>
<evidence type="ECO:0000313" key="3">
    <source>
        <dbReference type="Proteomes" id="UP001175271"/>
    </source>
</evidence>
<name>A0AA39M2F1_9BILA</name>
<reference evidence="2" key="1">
    <citation type="submission" date="2023-06" db="EMBL/GenBank/DDBJ databases">
        <title>Genomic analysis of the entomopathogenic nematode Steinernema hermaphroditum.</title>
        <authorList>
            <person name="Schwarz E.M."/>
            <person name="Heppert J.K."/>
            <person name="Baniya A."/>
            <person name="Schwartz H.T."/>
            <person name="Tan C.-H."/>
            <person name="Antoshechkin I."/>
            <person name="Sternberg P.W."/>
            <person name="Goodrich-Blair H."/>
            <person name="Dillman A.R."/>
        </authorList>
    </citation>
    <scope>NUCLEOTIDE SEQUENCE</scope>
    <source>
        <strain evidence="2">PS9179</strain>
        <tissue evidence="2">Whole animal</tissue>
    </source>
</reference>
<evidence type="ECO:0000256" key="1">
    <source>
        <dbReference type="SAM" id="SignalP"/>
    </source>
</evidence>
<organism evidence="2 3">
    <name type="scientific">Steinernema hermaphroditum</name>
    <dbReference type="NCBI Taxonomy" id="289476"/>
    <lineage>
        <taxon>Eukaryota</taxon>
        <taxon>Metazoa</taxon>
        <taxon>Ecdysozoa</taxon>
        <taxon>Nematoda</taxon>
        <taxon>Chromadorea</taxon>
        <taxon>Rhabditida</taxon>
        <taxon>Tylenchina</taxon>
        <taxon>Panagrolaimomorpha</taxon>
        <taxon>Strongyloidoidea</taxon>
        <taxon>Steinernematidae</taxon>
        <taxon>Steinernema</taxon>
    </lineage>
</organism>
<dbReference type="PANTHER" id="PTHR31507">
    <property type="entry name" value="PROTEIN CBG15923"/>
    <property type="match status" value="1"/>
</dbReference>
<protein>
    <submittedName>
        <fullName evidence="2">Uncharacterized protein</fullName>
    </submittedName>
</protein>
<comment type="caution">
    <text evidence="2">The sequence shown here is derived from an EMBL/GenBank/DDBJ whole genome shotgun (WGS) entry which is preliminary data.</text>
</comment>